<feature type="DNA-binding region" description="HMG box" evidence="3">
    <location>
        <begin position="133"/>
        <end position="199"/>
    </location>
</feature>
<name>A0A068RFK6_9FUNG</name>
<dbReference type="GO" id="GO:0010468">
    <property type="term" value="P:regulation of gene expression"/>
    <property type="evidence" value="ECO:0007669"/>
    <property type="project" value="TreeGrafter"/>
</dbReference>
<feature type="region of interest" description="Disordered" evidence="4">
    <location>
        <begin position="215"/>
        <end position="251"/>
    </location>
</feature>
<dbReference type="PANTHER" id="PTHR46040:SF3">
    <property type="entry name" value="HIGH MOBILITY GROUP PROTEIN 2"/>
    <property type="match status" value="1"/>
</dbReference>
<dbReference type="InterPro" id="IPR013761">
    <property type="entry name" value="SAM/pointed_sf"/>
</dbReference>
<dbReference type="SMART" id="SM00398">
    <property type="entry name" value="HMG"/>
    <property type="match status" value="1"/>
</dbReference>
<dbReference type="STRING" id="1263082.A0A068RFK6"/>
<feature type="domain" description="HMG box" evidence="5">
    <location>
        <begin position="133"/>
        <end position="199"/>
    </location>
</feature>
<comment type="caution">
    <text evidence="6">The sequence shown here is derived from an EMBL/GenBank/DDBJ whole genome shotgun (WGS) entry which is preliminary data.</text>
</comment>
<dbReference type="AlphaFoldDB" id="A0A068RFK6"/>
<keyword evidence="7" id="KW-1185">Reference proteome</keyword>
<dbReference type="Gene3D" id="1.10.30.10">
    <property type="entry name" value="High mobility group box domain"/>
    <property type="match status" value="1"/>
</dbReference>
<feature type="compositionally biased region" description="Basic residues" evidence="4">
    <location>
        <begin position="117"/>
        <end position="128"/>
    </location>
</feature>
<keyword evidence="2 3" id="KW-0539">Nucleus</keyword>
<feature type="compositionally biased region" description="Polar residues" evidence="4">
    <location>
        <begin position="102"/>
        <end position="113"/>
    </location>
</feature>
<dbReference type="PANTHER" id="PTHR46040">
    <property type="entry name" value="HIGH MOBILITY GROUP PROTEIN 2"/>
    <property type="match status" value="1"/>
</dbReference>
<dbReference type="VEuPathDB" id="FungiDB:LCOR_00265.1"/>
<protein>
    <submittedName>
        <fullName evidence="6">Hmg box protein</fullName>
    </submittedName>
</protein>
<evidence type="ECO:0000313" key="6">
    <source>
        <dbReference type="EMBL" id="CDH48485.1"/>
    </source>
</evidence>
<keyword evidence="1 3" id="KW-0238">DNA-binding</keyword>
<dbReference type="InterPro" id="IPR009071">
    <property type="entry name" value="HMG_box_dom"/>
</dbReference>
<feature type="region of interest" description="Disordered" evidence="4">
    <location>
        <begin position="263"/>
        <end position="328"/>
    </location>
</feature>
<feature type="compositionally biased region" description="Basic residues" evidence="4">
    <location>
        <begin position="277"/>
        <end position="293"/>
    </location>
</feature>
<evidence type="ECO:0000256" key="2">
    <source>
        <dbReference type="ARBA" id="ARBA00023242"/>
    </source>
</evidence>
<dbReference type="InterPro" id="IPR051965">
    <property type="entry name" value="ChromReg_NeuronalGeneExpr"/>
</dbReference>
<dbReference type="Pfam" id="PF00505">
    <property type="entry name" value="HMG_box"/>
    <property type="match status" value="1"/>
</dbReference>
<sequence length="328" mass="36885">MTSSPVLEPTLGCFDTNNTGHQDVKAFLEHCGQLKYLETFINEGFESTAAICEVTEDDMIAMDVKRGHRRMIQRQIAATRGIMPKYPHSVASETSASFYDSSTMVDNTSTSSGNGNGKKRKYRRHPKRDKNAPKRPPSAYIMFSNDMRAKINDKSKTFTEMAKTIGELWKNLDPNKKQAYELEAMKAKDAYQIAMQQYRKTSEHKEYQQYLKEFKQKDKDNNNDTTIQHKPESPSSSGSMADSSSSNNGTDSQQVFLVQLPNKSSAGAGDSDDRSSHNHHHQQQPATKRHSKCRQGGAKSDDASTLVDGSSQQANERPSEVRRRSKRC</sequence>
<dbReference type="InterPro" id="IPR036910">
    <property type="entry name" value="HMG_box_dom_sf"/>
</dbReference>
<evidence type="ECO:0000256" key="4">
    <source>
        <dbReference type="SAM" id="MobiDB-lite"/>
    </source>
</evidence>
<dbReference type="GO" id="GO:0005634">
    <property type="term" value="C:nucleus"/>
    <property type="evidence" value="ECO:0007669"/>
    <property type="project" value="UniProtKB-UniRule"/>
</dbReference>
<feature type="compositionally biased region" description="Basic and acidic residues" evidence="4">
    <location>
        <begin position="215"/>
        <end position="232"/>
    </location>
</feature>
<dbReference type="CDD" id="cd09487">
    <property type="entry name" value="SAM_superfamily"/>
    <property type="match status" value="1"/>
</dbReference>
<dbReference type="GO" id="GO:0003677">
    <property type="term" value="F:DNA binding"/>
    <property type="evidence" value="ECO:0007669"/>
    <property type="project" value="UniProtKB-UniRule"/>
</dbReference>
<accession>A0A068RFK6</accession>
<dbReference type="OrthoDB" id="1919336at2759"/>
<dbReference type="Gene3D" id="1.10.150.50">
    <property type="entry name" value="Transcription Factor, Ets-1"/>
    <property type="match status" value="1"/>
</dbReference>
<dbReference type="SUPFAM" id="SSF47769">
    <property type="entry name" value="SAM/Pointed domain"/>
    <property type="match status" value="1"/>
</dbReference>
<evidence type="ECO:0000259" key="5">
    <source>
        <dbReference type="PROSITE" id="PS50118"/>
    </source>
</evidence>
<proteinExistence type="predicted"/>
<feature type="compositionally biased region" description="Low complexity" evidence="4">
    <location>
        <begin position="233"/>
        <end position="246"/>
    </location>
</feature>
<feature type="compositionally biased region" description="Polar residues" evidence="4">
    <location>
        <begin position="307"/>
        <end position="316"/>
    </location>
</feature>
<dbReference type="EMBL" id="CBTN010000001">
    <property type="protein sequence ID" value="CDH48485.1"/>
    <property type="molecule type" value="Genomic_DNA"/>
</dbReference>
<dbReference type="SUPFAM" id="SSF47095">
    <property type="entry name" value="HMG-box"/>
    <property type="match status" value="1"/>
</dbReference>
<dbReference type="InterPro" id="IPR001660">
    <property type="entry name" value="SAM"/>
</dbReference>
<feature type="region of interest" description="Disordered" evidence="4">
    <location>
        <begin position="102"/>
        <end position="139"/>
    </location>
</feature>
<dbReference type="Proteomes" id="UP000027586">
    <property type="component" value="Unassembled WGS sequence"/>
</dbReference>
<reference evidence="6" key="1">
    <citation type="submission" date="2013-08" db="EMBL/GenBank/DDBJ databases">
        <title>Gene expansion shapes genome architecture in the human pathogen Lichtheimia corymbifera: an evolutionary genomics analysis in the ancient terrestrial Mucorales (Mucoromycotina).</title>
        <authorList>
            <person name="Schwartze V.U."/>
            <person name="Winter S."/>
            <person name="Shelest E."/>
            <person name="Marcet-Houben M."/>
            <person name="Horn F."/>
            <person name="Wehner S."/>
            <person name="Hoffmann K."/>
            <person name="Riege K."/>
            <person name="Sammeth M."/>
            <person name="Nowrousian M."/>
            <person name="Valiante V."/>
            <person name="Linde J."/>
            <person name="Jacobsen I.D."/>
            <person name="Marz M."/>
            <person name="Brakhage A.A."/>
            <person name="Gabaldon T."/>
            <person name="Bocker S."/>
            <person name="Voigt K."/>
        </authorList>
    </citation>
    <scope>NUCLEOTIDE SEQUENCE [LARGE SCALE GENOMIC DNA]</scope>
    <source>
        <strain evidence="6">FSU 9682</strain>
    </source>
</reference>
<gene>
    <name evidence="6" type="ORF">LCOR_00265.1</name>
</gene>
<evidence type="ECO:0000256" key="1">
    <source>
        <dbReference type="ARBA" id="ARBA00023125"/>
    </source>
</evidence>
<dbReference type="Pfam" id="PF00536">
    <property type="entry name" value="SAM_1"/>
    <property type="match status" value="1"/>
</dbReference>
<evidence type="ECO:0000313" key="7">
    <source>
        <dbReference type="Proteomes" id="UP000027586"/>
    </source>
</evidence>
<organism evidence="6 7">
    <name type="scientific">Lichtheimia corymbifera JMRC:FSU:9682</name>
    <dbReference type="NCBI Taxonomy" id="1263082"/>
    <lineage>
        <taxon>Eukaryota</taxon>
        <taxon>Fungi</taxon>
        <taxon>Fungi incertae sedis</taxon>
        <taxon>Mucoromycota</taxon>
        <taxon>Mucoromycotina</taxon>
        <taxon>Mucoromycetes</taxon>
        <taxon>Mucorales</taxon>
        <taxon>Lichtheimiaceae</taxon>
        <taxon>Lichtheimia</taxon>
    </lineage>
</organism>
<evidence type="ECO:0000256" key="3">
    <source>
        <dbReference type="PROSITE-ProRule" id="PRU00267"/>
    </source>
</evidence>
<dbReference type="PROSITE" id="PS50118">
    <property type="entry name" value="HMG_BOX_2"/>
    <property type="match status" value="1"/>
</dbReference>